<comment type="caution">
    <text evidence="2">The sequence shown here is derived from an EMBL/GenBank/DDBJ whole genome shotgun (WGS) entry which is preliminary data.</text>
</comment>
<protein>
    <submittedName>
        <fullName evidence="2">Uncharacterized protein</fullName>
    </submittedName>
</protein>
<sequence>MNRVPQGQGHADAGPDAAAVSRDWRIAQHLRKPTPTSAASTVPLRGASQQLARNTAQASLPPVSHLAWPIEPNCAPTAPKPESRIRLSELYVGSRPLPLLSQPSLLA</sequence>
<gene>
    <name evidence="2" type="ORF">PMIN01_10125</name>
</gene>
<evidence type="ECO:0000313" key="2">
    <source>
        <dbReference type="EMBL" id="KAF9732196.1"/>
    </source>
</evidence>
<dbReference type="AlphaFoldDB" id="A0A9P6GBK1"/>
<evidence type="ECO:0000256" key="1">
    <source>
        <dbReference type="SAM" id="MobiDB-lite"/>
    </source>
</evidence>
<feature type="region of interest" description="Disordered" evidence="1">
    <location>
        <begin position="1"/>
        <end position="58"/>
    </location>
</feature>
<dbReference type="EMBL" id="WJXW01000011">
    <property type="protein sequence ID" value="KAF9732196.1"/>
    <property type="molecule type" value="Genomic_DNA"/>
</dbReference>
<dbReference type="Proteomes" id="UP000756921">
    <property type="component" value="Unassembled WGS sequence"/>
</dbReference>
<name>A0A9P6GBK1_9PLEO</name>
<organism evidence="2 3">
    <name type="scientific">Paraphaeosphaeria minitans</name>
    <dbReference type="NCBI Taxonomy" id="565426"/>
    <lineage>
        <taxon>Eukaryota</taxon>
        <taxon>Fungi</taxon>
        <taxon>Dikarya</taxon>
        <taxon>Ascomycota</taxon>
        <taxon>Pezizomycotina</taxon>
        <taxon>Dothideomycetes</taxon>
        <taxon>Pleosporomycetidae</taxon>
        <taxon>Pleosporales</taxon>
        <taxon>Massarineae</taxon>
        <taxon>Didymosphaeriaceae</taxon>
        <taxon>Paraphaeosphaeria</taxon>
    </lineage>
</organism>
<feature type="compositionally biased region" description="Polar residues" evidence="1">
    <location>
        <begin position="47"/>
        <end position="58"/>
    </location>
</feature>
<evidence type="ECO:0000313" key="3">
    <source>
        <dbReference type="Proteomes" id="UP000756921"/>
    </source>
</evidence>
<keyword evidence="3" id="KW-1185">Reference proteome</keyword>
<reference evidence="2" key="1">
    <citation type="journal article" date="2020" name="Mol. Plant Microbe Interact.">
        <title>Genome Sequence of the Biocontrol Agent Coniothyrium minitans strain Conio (IMI 134523).</title>
        <authorList>
            <person name="Patel D."/>
            <person name="Shittu T.A."/>
            <person name="Baroncelli R."/>
            <person name="Muthumeenakshi S."/>
            <person name="Osborne T.H."/>
            <person name="Janganan T.K."/>
            <person name="Sreenivasaprasad S."/>
        </authorList>
    </citation>
    <scope>NUCLEOTIDE SEQUENCE</scope>
    <source>
        <strain evidence="2">Conio</strain>
    </source>
</reference>
<proteinExistence type="predicted"/>
<accession>A0A9P6GBK1</accession>